<evidence type="ECO:0000256" key="1">
    <source>
        <dbReference type="SAM" id="MobiDB-lite"/>
    </source>
</evidence>
<dbReference type="Proteomes" id="UP001557470">
    <property type="component" value="Unassembled WGS sequence"/>
</dbReference>
<name>A0ABD0WGY2_UMBPY</name>
<dbReference type="AlphaFoldDB" id="A0ABD0WGY2"/>
<dbReference type="EMBL" id="JAGEUA010000007">
    <property type="protein sequence ID" value="KAL0969138.1"/>
    <property type="molecule type" value="Genomic_DNA"/>
</dbReference>
<evidence type="ECO:0000313" key="3">
    <source>
        <dbReference type="Proteomes" id="UP001557470"/>
    </source>
</evidence>
<organism evidence="2 3">
    <name type="scientific">Umbra pygmaea</name>
    <name type="common">Eastern mudminnow</name>
    <dbReference type="NCBI Taxonomy" id="75934"/>
    <lineage>
        <taxon>Eukaryota</taxon>
        <taxon>Metazoa</taxon>
        <taxon>Chordata</taxon>
        <taxon>Craniata</taxon>
        <taxon>Vertebrata</taxon>
        <taxon>Euteleostomi</taxon>
        <taxon>Actinopterygii</taxon>
        <taxon>Neopterygii</taxon>
        <taxon>Teleostei</taxon>
        <taxon>Protacanthopterygii</taxon>
        <taxon>Esociformes</taxon>
        <taxon>Umbridae</taxon>
        <taxon>Umbra</taxon>
    </lineage>
</organism>
<proteinExistence type="predicted"/>
<accession>A0ABD0WGY2</accession>
<protein>
    <submittedName>
        <fullName evidence="2">Uncharacterized protein</fullName>
    </submittedName>
</protein>
<reference evidence="2 3" key="1">
    <citation type="submission" date="2024-06" db="EMBL/GenBank/DDBJ databases">
        <authorList>
            <person name="Pan Q."/>
            <person name="Wen M."/>
            <person name="Jouanno E."/>
            <person name="Zahm M."/>
            <person name="Klopp C."/>
            <person name="Cabau C."/>
            <person name="Louis A."/>
            <person name="Berthelot C."/>
            <person name="Parey E."/>
            <person name="Roest Crollius H."/>
            <person name="Montfort J."/>
            <person name="Robinson-Rechavi M."/>
            <person name="Bouchez O."/>
            <person name="Lampietro C."/>
            <person name="Lopez Roques C."/>
            <person name="Donnadieu C."/>
            <person name="Postlethwait J."/>
            <person name="Bobe J."/>
            <person name="Verreycken H."/>
            <person name="Guiguen Y."/>
        </authorList>
    </citation>
    <scope>NUCLEOTIDE SEQUENCE [LARGE SCALE GENOMIC DNA]</scope>
    <source>
        <strain evidence="2">Up_M1</strain>
        <tissue evidence="2">Testis</tissue>
    </source>
</reference>
<sequence>MLWPSPDGLHNDRERQADREHAHAADNQGFCVSGFIPILTKLLDPRLGLIEVLQPRAEQNTHLVDFKSLAGNQF</sequence>
<gene>
    <name evidence="2" type="ORF">UPYG_G00223030</name>
</gene>
<keyword evidence="3" id="KW-1185">Reference proteome</keyword>
<feature type="region of interest" description="Disordered" evidence="1">
    <location>
        <begin position="1"/>
        <end position="23"/>
    </location>
</feature>
<evidence type="ECO:0000313" key="2">
    <source>
        <dbReference type="EMBL" id="KAL0969138.1"/>
    </source>
</evidence>
<feature type="compositionally biased region" description="Basic and acidic residues" evidence="1">
    <location>
        <begin position="9"/>
        <end position="23"/>
    </location>
</feature>
<comment type="caution">
    <text evidence="2">The sequence shown here is derived from an EMBL/GenBank/DDBJ whole genome shotgun (WGS) entry which is preliminary data.</text>
</comment>